<keyword evidence="3" id="KW-1185">Reference proteome</keyword>
<evidence type="ECO:0000256" key="1">
    <source>
        <dbReference type="SAM" id="MobiDB-lite"/>
    </source>
</evidence>
<evidence type="ECO:0000313" key="2">
    <source>
        <dbReference type="EMBL" id="KZT53927.1"/>
    </source>
</evidence>
<feature type="region of interest" description="Disordered" evidence="1">
    <location>
        <begin position="1"/>
        <end position="20"/>
    </location>
</feature>
<accession>A0A165E1R3</accession>
<evidence type="ECO:0000313" key="3">
    <source>
        <dbReference type="Proteomes" id="UP000076842"/>
    </source>
</evidence>
<organism evidence="2 3">
    <name type="scientific">Calocera cornea HHB12733</name>
    <dbReference type="NCBI Taxonomy" id="1353952"/>
    <lineage>
        <taxon>Eukaryota</taxon>
        <taxon>Fungi</taxon>
        <taxon>Dikarya</taxon>
        <taxon>Basidiomycota</taxon>
        <taxon>Agaricomycotina</taxon>
        <taxon>Dacrymycetes</taxon>
        <taxon>Dacrymycetales</taxon>
        <taxon>Dacrymycetaceae</taxon>
        <taxon>Calocera</taxon>
    </lineage>
</organism>
<gene>
    <name evidence="2" type="ORF">CALCODRAFT_31443</name>
</gene>
<reference evidence="2 3" key="1">
    <citation type="journal article" date="2016" name="Mol. Biol. Evol.">
        <title>Comparative Genomics of Early-Diverging Mushroom-Forming Fungi Provides Insights into the Origins of Lignocellulose Decay Capabilities.</title>
        <authorList>
            <person name="Nagy L.G."/>
            <person name="Riley R."/>
            <person name="Tritt A."/>
            <person name="Adam C."/>
            <person name="Daum C."/>
            <person name="Floudas D."/>
            <person name="Sun H."/>
            <person name="Yadav J.S."/>
            <person name="Pangilinan J."/>
            <person name="Larsson K.H."/>
            <person name="Matsuura K."/>
            <person name="Barry K."/>
            <person name="Labutti K."/>
            <person name="Kuo R."/>
            <person name="Ohm R.A."/>
            <person name="Bhattacharya S.S."/>
            <person name="Shirouzu T."/>
            <person name="Yoshinaga Y."/>
            <person name="Martin F.M."/>
            <person name="Grigoriev I.V."/>
            <person name="Hibbett D.S."/>
        </authorList>
    </citation>
    <scope>NUCLEOTIDE SEQUENCE [LARGE SCALE GENOMIC DNA]</scope>
    <source>
        <strain evidence="2 3">HHB12733</strain>
    </source>
</reference>
<proteinExistence type="predicted"/>
<feature type="region of interest" description="Disordered" evidence="1">
    <location>
        <begin position="57"/>
        <end position="189"/>
    </location>
</feature>
<dbReference type="InParanoid" id="A0A165E1R3"/>
<dbReference type="EMBL" id="KV424025">
    <property type="protein sequence ID" value="KZT53927.1"/>
    <property type="molecule type" value="Genomic_DNA"/>
</dbReference>
<feature type="compositionally biased region" description="Basic residues" evidence="1">
    <location>
        <begin position="155"/>
        <end position="170"/>
    </location>
</feature>
<dbReference type="Proteomes" id="UP000076842">
    <property type="component" value="Unassembled WGS sequence"/>
</dbReference>
<sequence length="226" mass="24608">MPCMAGEWAARRDAPSSEGGVEVSVLTGGRSGSANHMLCGCREGESHARGRAVVARLNSDTSPIARPPRLGRTHSSPPPTITSRTQRRPQRPPSVPTQCTNIPTYTTLRNSRLVTREQWPRPAPAPRVGFISLSHSPASAHHGQRRTSRSTSASRRTRSHPSPRQRRRPWRGATRGRGSPSGGTMMMPRASSAKGTLIVIFGQLLPIHAQTHAHVITAYELPRTHV</sequence>
<dbReference type="AlphaFoldDB" id="A0A165E1R3"/>
<protein>
    <submittedName>
        <fullName evidence="2">Uncharacterized protein</fullName>
    </submittedName>
</protein>
<feature type="compositionally biased region" description="Polar residues" evidence="1">
    <location>
        <begin position="99"/>
        <end position="113"/>
    </location>
</feature>
<name>A0A165E1R3_9BASI</name>